<evidence type="ECO:0000313" key="10">
    <source>
        <dbReference type="EMBL" id="GAA0450524.1"/>
    </source>
</evidence>
<evidence type="ECO:0000313" key="11">
    <source>
        <dbReference type="Proteomes" id="UP001500740"/>
    </source>
</evidence>
<dbReference type="InterPro" id="IPR000045">
    <property type="entry name" value="Prepilin_IV_endopep_pep"/>
</dbReference>
<reference evidence="10 11" key="1">
    <citation type="journal article" date="2019" name="Int. J. Syst. Evol. Microbiol.">
        <title>The Global Catalogue of Microorganisms (GCM) 10K type strain sequencing project: providing services to taxonomists for standard genome sequencing and annotation.</title>
        <authorList>
            <consortium name="The Broad Institute Genomics Platform"/>
            <consortium name="The Broad Institute Genome Sequencing Center for Infectious Disease"/>
            <person name="Wu L."/>
            <person name="Ma J."/>
        </authorList>
    </citation>
    <scope>NUCLEOTIDE SEQUENCE [LARGE SCALE GENOMIC DNA]</scope>
    <source>
        <strain evidence="10 11">JCM 14193</strain>
    </source>
</reference>
<keyword evidence="11" id="KW-1185">Reference proteome</keyword>
<feature type="transmembrane region" description="Helical" evidence="7">
    <location>
        <begin position="127"/>
        <end position="144"/>
    </location>
</feature>
<dbReference type="InterPro" id="IPR010627">
    <property type="entry name" value="Prepilin_pept_A24_N"/>
</dbReference>
<dbReference type="InterPro" id="IPR050882">
    <property type="entry name" value="Prepilin_peptidase/N-MTase"/>
</dbReference>
<evidence type="ECO:0000256" key="3">
    <source>
        <dbReference type="ARBA" id="ARBA00022475"/>
    </source>
</evidence>
<evidence type="ECO:0000256" key="6">
    <source>
        <dbReference type="ARBA" id="ARBA00023136"/>
    </source>
</evidence>
<dbReference type="PANTHER" id="PTHR30487">
    <property type="entry name" value="TYPE 4 PREPILIN-LIKE PROTEINS LEADER PEPTIDE-PROCESSING ENZYME"/>
    <property type="match status" value="1"/>
</dbReference>
<feature type="domain" description="Prepilin type IV endopeptidase peptidase" evidence="8">
    <location>
        <begin position="105"/>
        <end position="208"/>
    </location>
</feature>
<gene>
    <name evidence="10" type="ORF">GCM10008935_01210</name>
</gene>
<name>A0ABN0ZK30_9BACI</name>
<feature type="transmembrane region" description="Helical" evidence="7">
    <location>
        <begin position="71"/>
        <end position="90"/>
    </location>
</feature>
<feature type="transmembrane region" description="Helical" evidence="7">
    <location>
        <begin position="6"/>
        <end position="25"/>
    </location>
</feature>
<dbReference type="Pfam" id="PF06750">
    <property type="entry name" value="A24_N_bact"/>
    <property type="match status" value="1"/>
</dbReference>
<accession>A0ABN0ZK30</accession>
<evidence type="ECO:0000256" key="7">
    <source>
        <dbReference type="SAM" id="Phobius"/>
    </source>
</evidence>
<organism evidence="10 11">
    <name type="scientific">Alkalibacillus silvisoli</name>
    <dbReference type="NCBI Taxonomy" id="392823"/>
    <lineage>
        <taxon>Bacteria</taxon>
        <taxon>Bacillati</taxon>
        <taxon>Bacillota</taxon>
        <taxon>Bacilli</taxon>
        <taxon>Bacillales</taxon>
        <taxon>Bacillaceae</taxon>
        <taxon>Alkalibacillus</taxon>
    </lineage>
</organism>
<evidence type="ECO:0000259" key="9">
    <source>
        <dbReference type="Pfam" id="PF06750"/>
    </source>
</evidence>
<keyword evidence="4 7" id="KW-0812">Transmembrane</keyword>
<keyword evidence="6 7" id="KW-0472">Membrane</keyword>
<feature type="transmembrane region" description="Helical" evidence="7">
    <location>
        <begin position="150"/>
        <end position="168"/>
    </location>
</feature>
<evidence type="ECO:0000256" key="1">
    <source>
        <dbReference type="ARBA" id="ARBA00004651"/>
    </source>
</evidence>
<proteinExistence type="inferred from homology"/>
<dbReference type="Pfam" id="PF01478">
    <property type="entry name" value="Peptidase_A24"/>
    <property type="match status" value="1"/>
</dbReference>
<evidence type="ECO:0000256" key="5">
    <source>
        <dbReference type="ARBA" id="ARBA00022989"/>
    </source>
</evidence>
<sequence>MMLGIYLYIFLLGLLLGSFYNVVGLRIPNGQSIIRPSSHCPKCFKSLKWFELIPVISYLIQKGRCRNCQTIISPIYPFFELLTGLLFIFAFNEIGFNIELIVAWMLISLLIIITISDLHYKIISNKVLTFFAITIIVIRIWNPTEPWYDAYLAAVLGFGLLLLIAIVSKGGMGGGDIKLFGVIGLFLGNQGTLVTLFLASLLGAVIGLVLMAFKKVKRGVPIPFGPFIAASALITYFYSDQLISWYLSLFI</sequence>
<dbReference type="EMBL" id="BAAACZ010000002">
    <property type="protein sequence ID" value="GAA0450524.1"/>
    <property type="molecule type" value="Genomic_DNA"/>
</dbReference>
<dbReference type="Proteomes" id="UP001500740">
    <property type="component" value="Unassembled WGS sequence"/>
</dbReference>
<feature type="transmembrane region" description="Helical" evidence="7">
    <location>
        <begin position="96"/>
        <end position="115"/>
    </location>
</feature>
<keyword evidence="5 7" id="KW-1133">Transmembrane helix</keyword>
<feature type="domain" description="Prepilin peptidase A24 N-terminal" evidence="9">
    <location>
        <begin position="11"/>
        <end position="91"/>
    </location>
</feature>
<comment type="subcellular location">
    <subcellularLocation>
        <location evidence="1">Cell membrane</location>
        <topology evidence="1">Multi-pass membrane protein</topology>
    </subcellularLocation>
</comment>
<dbReference type="PANTHER" id="PTHR30487:SF0">
    <property type="entry name" value="PREPILIN LEADER PEPTIDASE_N-METHYLTRANSFERASE-RELATED"/>
    <property type="match status" value="1"/>
</dbReference>
<feature type="transmembrane region" description="Helical" evidence="7">
    <location>
        <begin position="180"/>
        <end position="213"/>
    </location>
</feature>
<dbReference type="Gene3D" id="1.20.120.1220">
    <property type="match status" value="1"/>
</dbReference>
<evidence type="ECO:0000259" key="8">
    <source>
        <dbReference type="Pfam" id="PF01478"/>
    </source>
</evidence>
<keyword evidence="3" id="KW-1003">Cell membrane</keyword>
<evidence type="ECO:0000256" key="4">
    <source>
        <dbReference type="ARBA" id="ARBA00022692"/>
    </source>
</evidence>
<comment type="similarity">
    <text evidence="2">Belongs to the peptidase A24 family.</text>
</comment>
<protein>
    <submittedName>
        <fullName evidence="10">A24 family peptidase</fullName>
    </submittedName>
</protein>
<evidence type="ECO:0000256" key="2">
    <source>
        <dbReference type="ARBA" id="ARBA00005801"/>
    </source>
</evidence>
<comment type="caution">
    <text evidence="10">The sequence shown here is derived from an EMBL/GenBank/DDBJ whole genome shotgun (WGS) entry which is preliminary data.</text>
</comment>